<keyword evidence="2" id="KW-1133">Transmembrane helix</keyword>
<feature type="region of interest" description="Disordered" evidence="1">
    <location>
        <begin position="358"/>
        <end position="378"/>
    </location>
</feature>
<reference evidence="3 4" key="1">
    <citation type="journal article" date="2019" name="Sci. Rep.">
        <title>Orb-weaving spider Araneus ventricosus genome elucidates the spidroin gene catalogue.</title>
        <authorList>
            <person name="Kono N."/>
            <person name="Nakamura H."/>
            <person name="Ohtoshi R."/>
            <person name="Moran D.A.P."/>
            <person name="Shinohara A."/>
            <person name="Yoshida Y."/>
            <person name="Fujiwara M."/>
            <person name="Mori M."/>
            <person name="Tomita M."/>
            <person name="Arakawa K."/>
        </authorList>
    </citation>
    <scope>NUCLEOTIDE SEQUENCE [LARGE SCALE GENOMIC DNA]</scope>
</reference>
<evidence type="ECO:0000313" key="3">
    <source>
        <dbReference type="EMBL" id="GBN35187.1"/>
    </source>
</evidence>
<organism evidence="3 4">
    <name type="scientific">Araneus ventricosus</name>
    <name type="common">Orbweaver spider</name>
    <name type="synonym">Epeira ventricosa</name>
    <dbReference type="NCBI Taxonomy" id="182803"/>
    <lineage>
        <taxon>Eukaryota</taxon>
        <taxon>Metazoa</taxon>
        <taxon>Ecdysozoa</taxon>
        <taxon>Arthropoda</taxon>
        <taxon>Chelicerata</taxon>
        <taxon>Arachnida</taxon>
        <taxon>Araneae</taxon>
        <taxon>Araneomorphae</taxon>
        <taxon>Entelegynae</taxon>
        <taxon>Araneoidea</taxon>
        <taxon>Araneidae</taxon>
        <taxon>Araneus</taxon>
    </lineage>
</organism>
<feature type="region of interest" description="Disordered" evidence="1">
    <location>
        <begin position="136"/>
        <end position="189"/>
    </location>
</feature>
<keyword evidence="2" id="KW-0472">Membrane</keyword>
<comment type="caution">
    <text evidence="3">The sequence shown here is derived from an EMBL/GenBank/DDBJ whole genome shotgun (WGS) entry which is preliminary data.</text>
</comment>
<feature type="compositionally biased region" description="Basic residues" evidence="1">
    <location>
        <begin position="247"/>
        <end position="256"/>
    </location>
</feature>
<protein>
    <submittedName>
        <fullName evidence="3">Uncharacterized protein</fullName>
    </submittedName>
</protein>
<feature type="compositionally biased region" description="Low complexity" evidence="1">
    <location>
        <begin position="257"/>
        <end position="272"/>
    </location>
</feature>
<dbReference type="EMBL" id="BGPR01008658">
    <property type="protein sequence ID" value="GBN35187.1"/>
    <property type="molecule type" value="Genomic_DNA"/>
</dbReference>
<keyword evidence="2" id="KW-0812">Transmembrane</keyword>
<accession>A0A4Y2NAL8</accession>
<keyword evidence="4" id="KW-1185">Reference proteome</keyword>
<dbReference type="OrthoDB" id="6435803at2759"/>
<proteinExistence type="predicted"/>
<gene>
    <name evidence="3" type="ORF">AVEN_25020_1</name>
</gene>
<feature type="region of interest" description="Disordered" evidence="1">
    <location>
        <begin position="223"/>
        <end position="272"/>
    </location>
</feature>
<feature type="transmembrane region" description="Helical" evidence="2">
    <location>
        <begin position="21"/>
        <end position="47"/>
    </location>
</feature>
<evidence type="ECO:0000313" key="4">
    <source>
        <dbReference type="Proteomes" id="UP000499080"/>
    </source>
</evidence>
<evidence type="ECO:0000256" key="2">
    <source>
        <dbReference type="SAM" id="Phobius"/>
    </source>
</evidence>
<evidence type="ECO:0000256" key="1">
    <source>
        <dbReference type="SAM" id="MobiDB-lite"/>
    </source>
</evidence>
<dbReference type="AlphaFoldDB" id="A0A4Y2NAL8"/>
<name>A0A4Y2NAL8_ARAVE</name>
<sequence length="378" mass="41347">MSRGSQRSLMTGDRGNGGRSGSMKCIVTVGIILPLLAAIIGVAAWTLTNETLHKRSQPTSVHLGGHSSYRSSDHIFEERNDDILSSNIEFGQKLPIGAAVNKDVIGSPLEEERDILPPSPEDQSDRDPLYVVHYVPQGKDAGPETPKPPKQDGSDMLSKILSAGKGTGKGTPQFVVFAPTPEEEDVEEDDDISARVARKRVKKRKKARKDIVEYDDDEYVENSQIKPKVAAPRQRHGDFESSEYQNNHHHHPHHFSHQPQYYNNHNQNQNQQQHMPCCVQPAQPMMTTAAPGLTIQMGQGLPMSPLGMLRQLLRPKVDLRKKLFFGIQLENGMGFGGEQPAAPAQPAQGGGGMMPAGGGMGQNQGQHQGMGGGMYRFG</sequence>
<dbReference type="Proteomes" id="UP000499080">
    <property type="component" value="Unassembled WGS sequence"/>
</dbReference>